<comment type="caution">
    <text evidence="5">The sequence shown here is derived from an EMBL/GenBank/DDBJ whole genome shotgun (WGS) entry which is preliminary data.</text>
</comment>
<dbReference type="InterPro" id="IPR004273">
    <property type="entry name" value="Dynein_heavy_D6_P-loop"/>
</dbReference>
<dbReference type="GO" id="GO:0051959">
    <property type="term" value="F:dynein light intermediate chain binding"/>
    <property type="evidence" value="ECO:0007669"/>
    <property type="project" value="InterPro"/>
</dbReference>
<dbReference type="Gene3D" id="1.20.920.60">
    <property type="match status" value="2"/>
</dbReference>
<accession>A0A401T526</accession>
<gene>
    <name evidence="5" type="ORF">chiPu_0016223</name>
</gene>
<feature type="domain" description="Dynein heavy chain coiled coil stalk" evidence="2">
    <location>
        <begin position="41"/>
        <end position="93"/>
    </location>
</feature>
<dbReference type="Proteomes" id="UP000287033">
    <property type="component" value="Unassembled WGS sequence"/>
</dbReference>
<dbReference type="Pfam" id="PF03028">
    <property type="entry name" value="Dynein_heavy"/>
    <property type="match status" value="1"/>
</dbReference>
<dbReference type="GO" id="GO:0045505">
    <property type="term" value="F:dynein intermediate chain binding"/>
    <property type="evidence" value="ECO:0007669"/>
    <property type="project" value="InterPro"/>
</dbReference>
<dbReference type="GO" id="GO:0007018">
    <property type="term" value="P:microtubule-based movement"/>
    <property type="evidence" value="ECO:0007669"/>
    <property type="project" value="InterPro"/>
</dbReference>
<keyword evidence="6" id="KW-1185">Reference proteome</keyword>
<dbReference type="GO" id="GO:0008569">
    <property type="term" value="F:minus-end-directed microtubule motor activity"/>
    <property type="evidence" value="ECO:0007669"/>
    <property type="project" value="InterPro"/>
</dbReference>
<dbReference type="InterPro" id="IPR027417">
    <property type="entry name" value="P-loop_NTPase"/>
</dbReference>
<dbReference type="Gene3D" id="3.10.490.20">
    <property type="match status" value="1"/>
</dbReference>
<dbReference type="EMBL" id="BEZZ01001045">
    <property type="protein sequence ID" value="GCC37717.1"/>
    <property type="molecule type" value="Genomic_DNA"/>
</dbReference>
<proteinExistence type="predicted"/>
<evidence type="ECO:0008006" key="7">
    <source>
        <dbReference type="Google" id="ProtNLM"/>
    </source>
</evidence>
<dbReference type="InterPro" id="IPR024743">
    <property type="entry name" value="Dynein_HC_stalk"/>
</dbReference>
<sequence length="917" mass="104478">MPALNDAITALDTLKASDITLLKTMQNPPAGVRLTLTAICILKDFDKDNIPVKVIAHIRRDFISNPEFQPCVIRNVSSACEGLCSWVRAIEVYDKVAKNVLGEWLDMCKQKQIPVSSVFSLLNTLGDPVNIMEWQLHGLPRDTFSVDNAIIVTSAQRWPLMIDPQGQANKWIKNMEKSNKLHVSKLTESDCIRTLGNCIQVTLLNFMITSVGLEDQLLNIVTAKEKPELEEKKKVLYLERAQNRKLLKETEDQILEVLSMSQGNILEDERAINILSSSKQLSQEILEKQQVTTQTEKQIDETRDGYRPNVCRSLFERDKMLFSFLLCIGIQRSLNLVNDDEWCFLLTGGVALEIPFPNPAPSWLKNKSWGEIVRLSTLPAFADLKNHFCSKLPEWKKIYDSSQPEKMPLPTPWNVSLSTFQSLLLLRCIRLDKMIPAIQQFITVKMGAAYIEPPTFDLQHSYKGSRHFTPLIFVLSAGADPMALLMRFAEEQGIGAANLQTISLGQGQGPIAGKMIEKAAEEGTWLVLQNCHLASSWLPELERICEEVITDSDRTKPEFRLWLTSYPSQNFPVSLLQNGIKMTNEPPKGLRANLLRSYLNDPISDPHFFNGCNKPEVWEKLLFALCFFHALIQERRMFGSLGWNIPYEFNESDLRISAKQVQNKYPTKYSESMNTVLVQELLHFNRLISIIRTSLTDINKAIQGLILMSSQLEDIFNSMIVGKVPSMWSAKSYPSLKPLGSYITDLLFRIQFFQTWIHKGTPIVFWISGFYFTQSFLTGAIQNYARKYRIPIDHLGFQFDVTDQDHDMPAPPTDGVYINGLYMEGAKWDRKKHRIGESLPKVLYDNLPIIWLKPGEKLSFKEESVYGCPVYKTSVRRGILSTTGHSTNYVLTIEFPSDQPQNHWVIRGVACLCQLDY</sequence>
<dbReference type="FunFam" id="3.40.50.300:FF:000362">
    <property type="entry name" value="Dynein, axonemal, heavy chain 6"/>
    <property type="match status" value="1"/>
</dbReference>
<dbReference type="GO" id="GO:0030286">
    <property type="term" value="C:dynein complex"/>
    <property type="evidence" value="ECO:0007669"/>
    <property type="project" value="InterPro"/>
</dbReference>
<evidence type="ECO:0000259" key="3">
    <source>
        <dbReference type="Pfam" id="PF12781"/>
    </source>
</evidence>
<dbReference type="STRING" id="137246.A0A401T526"/>
<dbReference type="Gene3D" id="1.20.920.20">
    <property type="match status" value="1"/>
</dbReference>
<evidence type="ECO:0000313" key="5">
    <source>
        <dbReference type="EMBL" id="GCC37717.1"/>
    </source>
</evidence>
<dbReference type="FunFam" id="1.20.1270.280:FF:000001">
    <property type="entry name" value="dynein heavy chain 7, axonemal"/>
    <property type="match status" value="1"/>
</dbReference>
<feature type="domain" description="Dynein heavy chain region D6 P-loop" evidence="1">
    <location>
        <begin position="468"/>
        <end position="583"/>
    </location>
</feature>
<dbReference type="InterPro" id="IPR043160">
    <property type="entry name" value="Dynein_C_barrel"/>
</dbReference>
<name>A0A401T526_CHIPU</name>
<evidence type="ECO:0000259" key="1">
    <source>
        <dbReference type="Pfam" id="PF03028"/>
    </source>
</evidence>
<evidence type="ECO:0000259" key="2">
    <source>
        <dbReference type="Pfam" id="PF12777"/>
    </source>
</evidence>
<dbReference type="Pfam" id="PF12781">
    <property type="entry name" value="AAA_9"/>
    <property type="match status" value="1"/>
</dbReference>
<dbReference type="PANTHER" id="PTHR22878:SF72">
    <property type="entry name" value="DYNEIN HEAVY CHAIN 3, AXONEMAL"/>
    <property type="match status" value="1"/>
</dbReference>
<dbReference type="Gene3D" id="1.20.1270.280">
    <property type="match status" value="1"/>
</dbReference>
<dbReference type="OrthoDB" id="5593012at2759"/>
<dbReference type="InterPro" id="IPR041228">
    <property type="entry name" value="Dynein_C"/>
</dbReference>
<dbReference type="Pfam" id="PF18199">
    <property type="entry name" value="Dynein_C"/>
    <property type="match status" value="1"/>
</dbReference>
<protein>
    <recommendedName>
        <fullName evidence="7">Dynein axonemal heavy chain 3</fullName>
    </recommendedName>
</protein>
<dbReference type="Pfam" id="PF12777">
    <property type="entry name" value="MT"/>
    <property type="match status" value="1"/>
</dbReference>
<evidence type="ECO:0000259" key="4">
    <source>
        <dbReference type="Pfam" id="PF18199"/>
    </source>
</evidence>
<reference evidence="5 6" key="1">
    <citation type="journal article" date="2018" name="Nat. Ecol. Evol.">
        <title>Shark genomes provide insights into elasmobranch evolution and the origin of vertebrates.</title>
        <authorList>
            <person name="Hara Y"/>
            <person name="Yamaguchi K"/>
            <person name="Onimaru K"/>
            <person name="Kadota M"/>
            <person name="Koyanagi M"/>
            <person name="Keeley SD"/>
            <person name="Tatsumi K"/>
            <person name="Tanaka K"/>
            <person name="Motone F"/>
            <person name="Kageyama Y"/>
            <person name="Nozu R"/>
            <person name="Adachi N"/>
            <person name="Nishimura O"/>
            <person name="Nakagawa R"/>
            <person name="Tanegashima C"/>
            <person name="Kiyatake I"/>
            <person name="Matsumoto R"/>
            <person name="Murakumo K"/>
            <person name="Nishida K"/>
            <person name="Terakita A"/>
            <person name="Kuratani S"/>
            <person name="Sato K"/>
            <person name="Hyodo S Kuraku.S."/>
        </authorList>
    </citation>
    <scope>NUCLEOTIDE SEQUENCE [LARGE SCALE GENOMIC DNA]</scope>
</reference>
<evidence type="ECO:0000313" key="6">
    <source>
        <dbReference type="Proteomes" id="UP000287033"/>
    </source>
</evidence>
<organism evidence="5 6">
    <name type="scientific">Chiloscyllium punctatum</name>
    <name type="common">Brownbanded bambooshark</name>
    <name type="synonym">Hemiscyllium punctatum</name>
    <dbReference type="NCBI Taxonomy" id="137246"/>
    <lineage>
        <taxon>Eukaryota</taxon>
        <taxon>Metazoa</taxon>
        <taxon>Chordata</taxon>
        <taxon>Craniata</taxon>
        <taxon>Vertebrata</taxon>
        <taxon>Chondrichthyes</taxon>
        <taxon>Elasmobranchii</taxon>
        <taxon>Galeomorphii</taxon>
        <taxon>Galeoidea</taxon>
        <taxon>Orectolobiformes</taxon>
        <taxon>Hemiscylliidae</taxon>
        <taxon>Chiloscyllium</taxon>
    </lineage>
</organism>
<dbReference type="Gene3D" id="3.40.50.300">
    <property type="entry name" value="P-loop containing nucleotide triphosphate hydrolases"/>
    <property type="match status" value="2"/>
</dbReference>
<feature type="domain" description="Dynein heavy chain C-terminal" evidence="4">
    <location>
        <begin position="657"/>
        <end position="913"/>
    </location>
</feature>
<feature type="domain" description="Dynein heavy chain ATP-binding dynein motor region" evidence="3">
    <location>
        <begin position="198"/>
        <end position="285"/>
    </location>
</feature>
<dbReference type="OMA" id="NTHINFR"/>
<dbReference type="AlphaFoldDB" id="A0A401T526"/>
<dbReference type="FunFam" id="3.10.490.20:FF:000001">
    <property type="entry name" value="dynein heavy chain 7, axonemal"/>
    <property type="match status" value="1"/>
</dbReference>
<dbReference type="InterPro" id="IPR035706">
    <property type="entry name" value="AAA_9"/>
</dbReference>
<dbReference type="PANTHER" id="PTHR22878">
    <property type="entry name" value="DYNEIN HEAVY CHAIN 6, AXONEMAL-LIKE-RELATED"/>
    <property type="match status" value="1"/>
</dbReference>
<dbReference type="InterPro" id="IPR026983">
    <property type="entry name" value="DHC"/>
</dbReference>